<dbReference type="EMBL" id="SIDB01000012">
    <property type="protein sequence ID" value="KAI3425148.1"/>
    <property type="molecule type" value="Genomic_DNA"/>
</dbReference>
<keyword evidence="3" id="KW-1185">Reference proteome</keyword>
<reference evidence="2" key="1">
    <citation type="journal article" date="2019" name="Plant J.">
        <title>Chlorella vulgaris genome assembly and annotation reveals the molecular basis for metabolic acclimation to high light conditions.</title>
        <authorList>
            <person name="Cecchin M."/>
            <person name="Marcolungo L."/>
            <person name="Rossato M."/>
            <person name="Girolomoni L."/>
            <person name="Cosentino E."/>
            <person name="Cuine S."/>
            <person name="Li-Beisson Y."/>
            <person name="Delledonne M."/>
            <person name="Ballottari M."/>
        </authorList>
    </citation>
    <scope>NUCLEOTIDE SEQUENCE</scope>
    <source>
        <strain evidence="2">211/11P</strain>
    </source>
</reference>
<proteinExistence type="predicted"/>
<dbReference type="Proteomes" id="UP001055712">
    <property type="component" value="Unassembled WGS sequence"/>
</dbReference>
<feature type="region of interest" description="Disordered" evidence="1">
    <location>
        <begin position="84"/>
        <end position="163"/>
    </location>
</feature>
<accession>A0A9D4TGY6</accession>
<name>A0A9D4TGY6_CHLVU</name>
<dbReference type="PANTHER" id="PTHR13582:SF0">
    <property type="entry name" value="M-PHASE PHOSPHOPROTEIN 6"/>
    <property type="match status" value="1"/>
</dbReference>
<dbReference type="AlphaFoldDB" id="A0A9D4TGY6"/>
<evidence type="ECO:0000313" key="2">
    <source>
        <dbReference type="EMBL" id="KAI3425148.1"/>
    </source>
</evidence>
<feature type="compositionally biased region" description="Low complexity" evidence="1">
    <location>
        <begin position="115"/>
        <end position="124"/>
    </location>
</feature>
<organism evidence="2 3">
    <name type="scientific">Chlorella vulgaris</name>
    <name type="common">Green alga</name>
    <dbReference type="NCBI Taxonomy" id="3077"/>
    <lineage>
        <taxon>Eukaryota</taxon>
        <taxon>Viridiplantae</taxon>
        <taxon>Chlorophyta</taxon>
        <taxon>core chlorophytes</taxon>
        <taxon>Trebouxiophyceae</taxon>
        <taxon>Chlorellales</taxon>
        <taxon>Chlorellaceae</taxon>
        <taxon>Chlorella clade</taxon>
        <taxon>Chlorella</taxon>
    </lineage>
</organism>
<feature type="compositionally biased region" description="Polar residues" evidence="1">
    <location>
        <begin position="94"/>
        <end position="103"/>
    </location>
</feature>
<comment type="caution">
    <text evidence="2">The sequence shown here is derived from an EMBL/GenBank/DDBJ whole genome shotgun (WGS) entry which is preliminary data.</text>
</comment>
<dbReference type="Pfam" id="PF10175">
    <property type="entry name" value="MPP6"/>
    <property type="match status" value="1"/>
</dbReference>
<gene>
    <name evidence="2" type="ORF">D9Q98_008919</name>
</gene>
<dbReference type="GO" id="GO:0000460">
    <property type="term" value="P:maturation of 5.8S rRNA"/>
    <property type="evidence" value="ECO:0007669"/>
    <property type="project" value="TreeGrafter"/>
</dbReference>
<protein>
    <submittedName>
        <fullName evidence="2">Uncharacterized protein</fullName>
    </submittedName>
</protein>
<dbReference type="PANTHER" id="PTHR13582">
    <property type="entry name" value="M-PHASE PHOSPHOPROTEIN 6"/>
    <property type="match status" value="1"/>
</dbReference>
<dbReference type="InterPro" id="IPR019324">
    <property type="entry name" value="MPP6"/>
</dbReference>
<evidence type="ECO:0000313" key="3">
    <source>
        <dbReference type="Proteomes" id="UP001055712"/>
    </source>
</evidence>
<evidence type="ECO:0000256" key="1">
    <source>
        <dbReference type="SAM" id="MobiDB-lite"/>
    </source>
</evidence>
<reference evidence="2" key="2">
    <citation type="submission" date="2020-11" db="EMBL/GenBank/DDBJ databases">
        <authorList>
            <person name="Cecchin M."/>
            <person name="Marcolungo L."/>
            <person name="Rossato M."/>
            <person name="Girolomoni L."/>
            <person name="Cosentino E."/>
            <person name="Cuine S."/>
            <person name="Li-Beisson Y."/>
            <person name="Delledonne M."/>
            <person name="Ballottari M."/>
        </authorList>
    </citation>
    <scope>NUCLEOTIDE SEQUENCE</scope>
    <source>
        <strain evidence="2">211/11P</strain>
        <tissue evidence="2">Whole cell</tissue>
    </source>
</reference>
<dbReference type="OrthoDB" id="10653951at2759"/>
<sequence>MTSKPLSGRLLGLKFMQKAKEKEVKAQAEETAQEHDAEAHWVVEGARTRCVVIAEGDPPPSGSAAGRLSFGGFGELANKKLKDEERQAAAAASEANNTGTSISDEAMAASLTKAQRQQQQQQQQHSGKKHGRPQQGDGRRDRKTGRRGDDDKGGKPKQRARYF</sequence>